<keyword evidence="7 9" id="KW-0704">Schiff base</keyword>
<evidence type="ECO:0000256" key="5">
    <source>
        <dbReference type="ARBA" id="ARBA00023145"/>
    </source>
</evidence>
<dbReference type="EMBL" id="BLXY01000022">
    <property type="protein sequence ID" value="GFO66312.1"/>
    <property type="molecule type" value="Genomic_DNA"/>
</dbReference>
<dbReference type="PIRSF" id="PIRSF006246">
    <property type="entry name" value="Asp_decarbox"/>
    <property type="match status" value="1"/>
</dbReference>
<evidence type="ECO:0000256" key="1">
    <source>
        <dbReference type="ARBA" id="ARBA00022490"/>
    </source>
</evidence>
<dbReference type="SUPFAM" id="SSF50692">
    <property type="entry name" value="ADC-like"/>
    <property type="match status" value="1"/>
</dbReference>
<comment type="cofactor">
    <cofactor evidence="9 10">
        <name>pyruvate</name>
        <dbReference type="ChEBI" id="CHEBI:15361"/>
    </cofactor>
    <text evidence="9 10">Binds 1 pyruvoyl group covalently per subunit.</text>
</comment>
<keyword evidence="4 9" id="KW-0068">Autocatalytic cleavage</keyword>
<feature type="binding site" evidence="9 11">
    <location>
        <begin position="73"/>
        <end position="75"/>
    </location>
    <ligand>
        <name>substrate</name>
    </ligand>
</feature>
<evidence type="ECO:0000256" key="10">
    <source>
        <dbReference type="PIRSR" id="PIRSR006246-1"/>
    </source>
</evidence>
<evidence type="ECO:0000256" key="3">
    <source>
        <dbReference type="ARBA" id="ARBA00022793"/>
    </source>
</evidence>
<proteinExistence type="inferred from homology"/>
<dbReference type="PANTHER" id="PTHR21012:SF0">
    <property type="entry name" value="ASPARTATE 1-DECARBOXYLASE"/>
    <property type="match status" value="1"/>
</dbReference>
<dbReference type="GO" id="GO:0006523">
    <property type="term" value="P:alanine biosynthetic process"/>
    <property type="evidence" value="ECO:0007669"/>
    <property type="project" value="InterPro"/>
</dbReference>
<feature type="active site" description="Proton donor" evidence="9 10">
    <location>
        <position position="58"/>
    </location>
</feature>
<dbReference type="Gene3D" id="2.40.40.20">
    <property type="match status" value="1"/>
</dbReference>
<dbReference type="EC" id="4.1.1.11" evidence="9"/>
<organism evidence="14 15">
    <name type="scientific">Geomonas paludis</name>
    <dbReference type="NCBI Taxonomy" id="2740185"/>
    <lineage>
        <taxon>Bacteria</taxon>
        <taxon>Pseudomonadati</taxon>
        <taxon>Thermodesulfobacteriota</taxon>
        <taxon>Desulfuromonadia</taxon>
        <taxon>Geobacterales</taxon>
        <taxon>Geobacteraceae</taxon>
        <taxon>Geomonas</taxon>
    </lineage>
</organism>
<protein>
    <recommendedName>
        <fullName evidence="9">Aspartate 1-decarboxylase</fullName>
        <ecNumber evidence="9">4.1.1.11</ecNumber>
    </recommendedName>
    <alternativeName>
        <fullName evidence="9">Aspartate alpha-decarboxylase</fullName>
    </alternativeName>
    <component>
        <recommendedName>
            <fullName evidence="9">Aspartate 1-decarboxylase beta chain</fullName>
        </recommendedName>
    </component>
    <component>
        <recommendedName>
            <fullName evidence="9">Aspartate 1-decarboxylase alpha chain</fullName>
        </recommendedName>
    </component>
</protein>
<dbReference type="InterPro" id="IPR009010">
    <property type="entry name" value="Asp_de-COase-like_dom_sf"/>
</dbReference>
<comment type="PTM">
    <text evidence="9 12">Is synthesized initially as an inactive proenzyme, which is activated by self-cleavage at a specific serine bond to produce a beta-subunit with a hydroxyl group at its C-terminus and an alpha-subunit with a pyruvoyl group at its N-terminus.</text>
</comment>
<dbReference type="NCBIfam" id="TIGR00223">
    <property type="entry name" value="panD"/>
    <property type="match status" value="1"/>
</dbReference>
<feature type="binding site" evidence="9 11">
    <location>
        <position position="57"/>
    </location>
    <ligand>
        <name>substrate</name>
    </ligand>
</feature>
<gene>
    <name evidence="9 14" type="primary">panD</name>
    <name evidence="14" type="ORF">GMPD_42310</name>
</gene>
<dbReference type="Proteomes" id="UP000568888">
    <property type="component" value="Unassembled WGS sequence"/>
</dbReference>
<dbReference type="GO" id="GO:0015940">
    <property type="term" value="P:pantothenate biosynthetic process"/>
    <property type="evidence" value="ECO:0007669"/>
    <property type="project" value="UniProtKB-UniRule"/>
</dbReference>
<dbReference type="GO" id="GO:0004068">
    <property type="term" value="F:aspartate 1-decarboxylase activity"/>
    <property type="evidence" value="ECO:0007669"/>
    <property type="project" value="UniProtKB-UniRule"/>
</dbReference>
<evidence type="ECO:0000256" key="4">
    <source>
        <dbReference type="ARBA" id="ARBA00022813"/>
    </source>
</evidence>
<evidence type="ECO:0000313" key="15">
    <source>
        <dbReference type="Proteomes" id="UP000568888"/>
    </source>
</evidence>
<feature type="chain" id="PRO_5028548462" description="Aspartate 1-decarboxylase beta chain" evidence="9 13">
    <location>
        <begin position="1"/>
        <end position="24"/>
    </location>
</feature>
<evidence type="ECO:0000256" key="9">
    <source>
        <dbReference type="HAMAP-Rule" id="MF_00446"/>
    </source>
</evidence>
<comment type="similarity">
    <text evidence="9">Belongs to the PanD family.</text>
</comment>
<keyword evidence="2 9" id="KW-0566">Pantothenate biosynthesis</keyword>
<evidence type="ECO:0000256" key="6">
    <source>
        <dbReference type="ARBA" id="ARBA00023239"/>
    </source>
</evidence>
<comment type="subunit">
    <text evidence="9">Heterooctamer of four alpha and four beta subunits.</text>
</comment>
<dbReference type="HAMAP" id="MF_00446">
    <property type="entry name" value="PanD"/>
    <property type="match status" value="1"/>
</dbReference>
<dbReference type="Pfam" id="PF02261">
    <property type="entry name" value="Asp_decarbox"/>
    <property type="match status" value="1"/>
</dbReference>
<evidence type="ECO:0000256" key="12">
    <source>
        <dbReference type="PIRSR" id="PIRSR006246-3"/>
    </source>
</evidence>
<dbReference type="CDD" id="cd06919">
    <property type="entry name" value="Asp_decarbox"/>
    <property type="match status" value="1"/>
</dbReference>
<accession>A0A6V8N1J5</accession>
<keyword evidence="8 9" id="KW-0670">Pyruvate</keyword>
<sequence length="134" mass="14756">MDRKMLKSKIHRATVTGADLHYEGSITIDLDLMEAADIIPYEAVCIWDVTNGSRFETYAIEGERGSGVICINGAAARLVAPQDLVIIASFVNMENAEAIAHEPKLVFVDEKNKMLPTRKEAAGQATLKSVHWKN</sequence>
<feature type="modified residue" description="Pyruvic acid (Ser)" evidence="9 12">
    <location>
        <position position="25"/>
    </location>
</feature>
<name>A0A6V8N1J5_9BACT</name>
<dbReference type="AlphaFoldDB" id="A0A6V8N1J5"/>
<evidence type="ECO:0000313" key="14">
    <source>
        <dbReference type="EMBL" id="GFO66312.1"/>
    </source>
</evidence>
<comment type="pathway">
    <text evidence="9">Cofactor biosynthesis; (R)-pantothenate biosynthesis; beta-alanine from L-aspartate: step 1/1.</text>
</comment>
<keyword evidence="1 9" id="KW-0963">Cytoplasm</keyword>
<comment type="catalytic activity">
    <reaction evidence="9">
        <text>L-aspartate + H(+) = beta-alanine + CO2</text>
        <dbReference type="Rhea" id="RHEA:19497"/>
        <dbReference type="ChEBI" id="CHEBI:15378"/>
        <dbReference type="ChEBI" id="CHEBI:16526"/>
        <dbReference type="ChEBI" id="CHEBI:29991"/>
        <dbReference type="ChEBI" id="CHEBI:57966"/>
        <dbReference type="EC" id="4.1.1.11"/>
    </reaction>
</comment>
<keyword evidence="6 9" id="KW-0456">Lyase</keyword>
<dbReference type="GO" id="GO:0005829">
    <property type="term" value="C:cytosol"/>
    <property type="evidence" value="ECO:0007669"/>
    <property type="project" value="TreeGrafter"/>
</dbReference>
<comment type="caution">
    <text evidence="14">The sequence shown here is derived from an EMBL/GenBank/DDBJ whole genome shotgun (WGS) entry which is preliminary data.</text>
</comment>
<dbReference type="InterPro" id="IPR003190">
    <property type="entry name" value="Asp_decarbox"/>
</dbReference>
<dbReference type="UniPathway" id="UPA00028">
    <property type="reaction ID" value="UER00002"/>
</dbReference>
<evidence type="ECO:0000256" key="13">
    <source>
        <dbReference type="PIRSR" id="PIRSR006246-5"/>
    </source>
</evidence>
<evidence type="ECO:0000256" key="7">
    <source>
        <dbReference type="ARBA" id="ARBA00023270"/>
    </source>
</evidence>
<dbReference type="RefSeq" id="WP_183351179.1">
    <property type="nucleotide sequence ID" value="NZ_BLXY01000022.1"/>
</dbReference>
<evidence type="ECO:0000256" key="8">
    <source>
        <dbReference type="ARBA" id="ARBA00023317"/>
    </source>
</evidence>
<dbReference type="PANTHER" id="PTHR21012">
    <property type="entry name" value="ASPARTATE 1-DECARBOXYLASE"/>
    <property type="match status" value="1"/>
</dbReference>
<evidence type="ECO:0000256" key="11">
    <source>
        <dbReference type="PIRSR" id="PIRSR006246-2"/>
    </source>
</evidence>
<keyword evidence="5 9" id="KW-0865">Zymogen</keyword>
<comment type="subcellular location">
    <subcellularLocation>
        <location evidence="9">Cytoplasm</location>
    </subcellularLocation>
</comment>
<keyword evidence="3 9" id="KW-0210">Decarboxylase</keyword>
<feature type="chain" id="PRO_5028548461" description="Aspartate 1-decarboxylase alpha chain" evidence="9 13">
    <location>
        <begin position="25"/>
        <end position="134"/>
    </location>
</feature>
<comment type="function">
    <text evidence="9">Catalyzes the pyruvoyl-dependent decarboxylation of aspartate to produce beta-alanine.</text>
</comment>
<evidence type="ECO:0000256" key="2">
    <source>
        <dbReference type="ARBA" id="ARBA00022655"/>
    </source>
</evidence>
<reference evidence="15" key="1">
    <citation type="submission" date="2020-06" db="EMBL/GenBank/DDBJ databases">
        <title>Draft genomic sequecing of Geomonas sp. Red736.</title>
        <authorList>
            <person name="Itoh H."/>
            <person name="Xu Z.X."/>
            <person name="Ushijima N."/>
            <person name="Masuda Y."/>
            <person name="Shiratori Y."/>
            <person name="Senoo K."/>
        </authorList>
    </citation>
    <scope>NUCLEOTIDE SEQUENCE [LARGE SCALE GENOMIC DNA]</scope>
    <source>
        <strain evidence="15">Red736</strain>
    </source>
</reference>
<feature type="active site" description="Schiff-base intermediate with substrate; via pyruvic acid" evidence="9 10">
    <location>
        <position position="25"/>
    </location>
</feature>